<feature type="transmembrane region" description="Helical" evidence="7">
    <location>
        <begin position="332"/>
        <end position="352"/>
    </location>
</feature>
<dbReference type="GO" id="GO:0015179">
    <property type="term" value="F:L-amino acid transmembrane transporter activity"/>
    <property type="evidence" value="ECO:0007669"/>
    <property type="project" value="TreeGrafter"/>
</dbReference>
<feature type="domain" description="Amino acid transporter transmembrane" evidence="8">
    <location>
        <begin position="89"/>
        <end position="390"/>
    </location>
</feature>
<dbReference type="Pfam" id="PF01490">
    <property type="entry name" value="Aa_trans"/>
    <property type="match status" value="1"/>
</dbReference>
<evidence type="ECO:0000256" key="3">
    <source>
        <dbReference type="ARBA" id="ARBA00022692"/>
    </source>
</evidence>
<feature type="transmembrane region" description="Helical" evidence="7">
    <location>
        <begin position="135"/>
        <end position="156"/>
    </location>
</feature>
<gene>
    <name evidence="9" type="ORF">CEP52_002555</name>
</gene>
<feature type="transmembrane region" description="Helical" evidence="7">
    <location>
        <begin position="364"/>
        <end position="383"/>
    </location>
</feature>
<keyword evidence="10" id="KW-1185">Reference proteome</keyword>
<feature type="region of interest" description="Disordered" evidence="6">
    <location>
        <begin position="1"/>
        <end position="23"/>
    </location>
</feature>
<keyword evidence="5 7" id="KW-0472">Membrane</keyword>
<protein>
    <recommendedName>
        <fullName evidence="8">Amino acid transporter transmembrane domain-containing protein</fullName>
    </recommendedName>
</protein>
<comment type="subcellular location">
    <subcellularLocation>
        <location evidence="1">Membrane</location>
        <topology evidence="1">Multi-pass membrane protein</topology>
    </subcellularLocation>
</comment>
<accession>A0A428UDG3</accession>
<keyword evidence="4 7" id="KW-1133">Transmembrane helix</keyword>
<evidence type="ECO:0000256" key="4">
    <source>
        <dbReference type="ARBA" id="ARBA00022989"/>
    </source>
</evidence>
<dbReference type="AlphaFoldDB" id="A0A428UDG3"/>
<dbReference type="GO" id="GO:0016020">
    <property type="term" value="C:membrane"/>
    <property type="evidence" value="ECO:0007669"/>
    <property type="project" value="UniProtKB-SubCell"/>
</dbReference>
<evidence type="ECO:0000256" key="5">
    <source>
        <dbReference type="ARBA" id="ARBA00023136"/>
    </source>
</evidence>
<evidence type="ECO:0000313" key="10">
    <source>
        <dbReference type="Proteomes" id="UP000287144"/>
    </source>
</evidence>
<dbReference type="EMBL" id="NKCK01000014">
    <property type="protein sequence ID" value="RSM12338.1"/>
    <property type="molecule type" value="Genomic_DNA"/>
</dbReference>
<feature type="transmembrane region" description="Helical" evidence="7">
    <location>
        <begin position="64"/>
        <end position="82"/>
    </location>
</feature>
<evidence type="ECO:0000256" key="7">
    <source>
        <dbReference type="SAM" id="Phobius"/>
    </source>
</evidence>
<dbReference type="Proteomes" id="UP000287144">
    <property type="component" value="Unassembled WGS sequence"/>
</dbReference>
<comment type="caution">
    <text evidence="9">The sequence shown here is derived from an EMBL/GenBank/DDBJ whole genome shotgun (WGS) entry which is preliminary data.</text>
</comment>
<proteinExistence type="inferred from homology"/>
<sequence length="415" mass="44443">MSKPSKSEFGPEGLASVPSHSQGEVHIDTERAHDAVFGEITEDGPNYRNLGWLGTVALMMKTQIGLGVLSIPAAFDALGVVPDWIFVAGSAMLGISIGLNSVSTHATCTAVFVAVAAIVSFLLSSIRTLNHISWLAWLGVVSILIAVLMVTIAVGLQDRPAAAPQEGHWVSDFKITNNPSFPEASVALSSIVFAYAGTPSFFSIVAEMRDPTQFTRSLITCQTVVTIFYIVIGCVMYYYCGSYVASPALGSAGGNIKRISYGIALPGLMVTSVLVTHIAAKYMLVRLLRNSKHLTANTLTHWGTWLGCTFGISLISYIVASAIPAFSSLVSLLGALMGTFLTFHSMGCAWFFDNWSVSERTPRWYAMCVFAIFVLVSGTFLMISGTYGSILDIIKVYRSLGGYGAWTCVDNSGSV</sequence>
<feature type="transmembrane region" description="Helical" evidence="7">
    <location>
        <begin position="186"/>
        <end position="206"/>
    </location>
</feature>
<name>A0A428UDG3_9HYPO</name>
<evidence type="ECO:0000313" key="9">
    <source>
        <dbReference type="EMBL" id="RSM12338.1"/>
    </source>
</evidence>
<comment type="similarity">
    <text evidence="2">Belongs to the amino acid/polyamine transporter 2 family.</text>
</comment>
<feature type="transmembrane region" description="Helical" evidence="7">
    <location>
        <begin position="259"/>
        <end position="284"/>
    </location>
</feature>
<dbReference type="PANTHER" id="PTHR22950:SF683">
    <property type="entry name" value="AMINO ACID TRANSPORTER (EUROFUNG)"/>
    <property type="match status" value="1"/>
</dbReference>
<reference evidence="9 10" key="1">
    <citation type="submission" date="2017-06" db="EMBL/GenBank/DDBJ databases">
        <title>Comparative genomic analysis of Ambrosia Fusariam Clade fungi.</title>
        <authorList>
            <person name="Stajich J.E."/>
            <person name="Carrillo J."/>
            <person name="Kijimoto T."/>
            <person name="Eskalen A."/>
            <person name="O'Donnell K."/>
            <person name="Kasson M."/>
        </authorList>
    </citation>
    <scope>NUCLEOTIDE SEQUENCE [LARGE SCALE GENOMIC DNA]</scope>
    <source>
        <strain evidence="9 10">NRRL62579</strain>
    </source>
</reference>
<evidence type="ECO:0000256" key="2">
    <source>
        <dbReference type="ARBA" id="ARBA00008066"/>
    </source>
</evidence>
<evidence type="ECO:0000259" key="8">
    <source>
        <dbReference type="Pfam" id="PF01490"/>
    </source>
</evidence>
<organism evidence="9 10">
    <name type="scientific">Fusarium oligoseptatum</name>
    <dbReference type="NCBI Taxonomy" id="2604345"/>
    <lineage>
        <taxon>Eukaryota</taxon>
        <taxon>Fungi</taxon>
        <taxon>Dikarya</taxon>
        <taxon>Ascomycota</taxon>
        <taxon>Pezizomycotina</taxon>
        <taxon>Sordariomycetes</taxon>
        <taxon>Hypocreomycetidae</taxon>
        <taxon>Hypocreales</taxon>
        <taxon>Nectriaceae</taxon>
        <taxon>Fusarium</taxon>
        <taxon>Fusarium solani species complex</taxon>
    </lineage>
</organism>
<evidence type="ECO:0000256" key="1">
    <source>
        <dbReference type="ARBA" id="ARBA00004141"/>
    </source>
</evidence>
<keyword evidence="3 7" id="KW-0812">Transmembrane</keyword>
<dbReference type="STRING" id="1325735.A0A428UDG3"/>
<feature type="transmembrane region" description="Helical" evidence="7">
    <location>
        <begin position="218"/>
        <end position="239"/>
    </location>
</feature>
<feature type="transmembrane region" description="Helical" evidence="7">
    <location>
        <begin position="102"/>
        <end position="123"/>
    </location>
</feature>
<evidence type="ECO:0000256" key="6">
    <source>
        <dbReference type="SAM" id="MobiDB-lite"/>
    </source>
</evidence>
<dbReference type="Gene3D" id="1.20.1740.10">
    <property type="entry name" value="Amino acid/polyamine transporter I"/>
    <property type="match status" value="1"/>
</dbReference>
<dbReference type="InterPro" id="IPR013057">
    <property type="entry name" value="AA_transpt_TM"/>
</dbReference>
<dbReference type="PANTHER" id="PTHR22950">
    <property type="entry name" value="AMINO ACID TRANSPORTER"/>
    <property type="match status" value="1"/>
</dbReference>
<feature type="transmembrane region" description="Helical" evidence="7">
    <location>
        <begin position="305"/>
        <end position="326"/>
    </location>
</feature>